<dbReference type="OrthoDB" id="1080232at2"/>
<evidence type="ECO:0000313" key="1">
    <source>
        <dbReference type="EMBL" id="SHL84804.1"/>
    </source>
</evidence>
<dbReference type="AlphaFoldDB" id="A0A1M7DZ84"/>
<dbReference type="Proteomes" id="UP000184280">
    <property type="component" value="Unassembled WGS sequence"/>
</dbReference>
<name>A0A1M7DZ84_XYLRU</name>
<gene>
    <name evidence="1" type="ORF">SAMN04488494_0898</name>
</gene>
<organism evidence="1 2">
    <name type="scientific">Xylanibacter ruminicola</name>
    <name type="common">Prevotella ruminicola</name>
    <dbReference type="NCBI Taxonomy" id="839"/>
    <lineage>
        <taxon>Bacteria</taxon>
        <taxon>Pseudomonadati</taxon>
        <taxon>Bacteroidota</taxon>
        <taxon>Bacteroidia</taxon>
        <taxon>Bacteroidales</taxon>
        <taxon>Prevotellaceae</taxon>
        <taxon>Xylanibacter</taxon>
    </lineage>
</organism>
<dbReference type="EMBL" id="FRCJ01000001">
    <property type="protein sequence ID" value="SHL84804.1"/>
    <property type="molecule type" value="Genomic_DNA"/>
</dbReference>
<reference evidence="1 2" key="1">
    <citation type="submission" date="2016-11" db="EMBL/GenBank/DDBJ databases">
        <authorList>
            <person name="Jaros S."/>
            <person name="Januszkiewicz K."/>
            <person name="Wedrychowicz H."/>
        </authorList>
    </citation>
    <scope>NUCLEOTIDE SEQUENCE [LARGE SCALE GENOMIC DNA]</scope>
    <source>
        <strain evidence="1 2">BPI-34</strain>
    </source>
</reference>
<protein>
    <submittedName>
        <fullName evidence="1">Uncharacterized protein</fullName>
    </submittedName>
</protein>
<evidence type="ECO:0000313" key="2">
    <source>
        <dbReference type="Proteomes" id="UP000184280"/>
    </source>
</evidence>
<proteinExistence type="predicted"/>
<accession>A0A1M7DZ84</accession>
<sequence>MTVYAIYSYEIQEGDRSLFYKKTEKKAIDMANEIISNLLKDGLTVIGKKRNEDLPLKNRHFIGREGVFAWELCNVKDKSLLEGHDKIPYEEHPGSYVIVDNRPDVCQIAIEKNSAFGPDTDKVVKYLKRAFKAHLSEYGLKMVIKRKWQASNFKDIIRDRIIKQKDSVKKVVWEFPNPDRVKGIDATQQLKDRLYGLMIFTQASNALRGKLTLTGSKSNPIDVDDDKIEDWAQIIALSAQNNYKLSYYFHNSPVVNFKDVADAFCTINDKLIRDFESGQLINKGEGVTFELIEKLDEIRKQIADYDYEKIVDDGE</sequence>